<evidence type="ECO:0000256" key="2">
    <source>
        <dbReference type="ARBA" id="ARBA00007362"/>
    </source>
</evidence>
<comment type="subcellular location">
    <subcellularLocation>
        <location evidence="1">Cell membrane</location>
        <topology evidence="1">Multi-pass membrane protein</topology>
    </subcellularLocation>
</comment>
<dbReference type="InterPro" id="IPR051258">
    <property type="entry name" value="Diverse_Substrate_Transporter"/>
</dbReference>
<dbReference type="SUPFAM" id="SSF103481">
    <property type="entry name" value="Multidrug resistance efflux transporter EmrE"/>
    <property type="match status" value="2"/>
</dbReference>
<sequence>MSANTAVNDRGGALWGRLPSAGTLLRTAGDAVPPTGMILIGILSVQAGAGIAKNLFAVLPPSTVVWLRLLTSAVLLTVVARPALRGRTRADWLVVLGFGMALAGMNWAIYQAIARIPLGIAVTVEFLGPLALALIGSRRALDLVWVVLAGTGVVLLGRGDGAIDLAGLAFALLAAGAWACYILLSAATGRRFTGTSGLAIASLAGVVLLSPAAVAAGGTALLDPRLLLLGLAVGVLSSVVPYSLEMHALRRMPPRVFGILMSLQPAAAALIGLVLLGELLSVWQWIAVACVVGASAGATRARRPRPDPGPQDDREQRAATPRPPGTGPVS</sequence>
<dbReference type="PANTHER" id="PTHR42920">
    <property type="entry name" value="OS03G0707200 PROTEIN-RELATED"/>
    <property type="match status" value="1"/>
</dbReference>
<dbReference type="Proteomes" id="UP001501585">
    <property type="component" value="Unassembled WGS sequence"/>
</dbReference>
<feature type="region of interest" description="Disordered" evidence="7">
    <location>
        <begin position="298"/>
        <end position="330"/>
    </location>
</feature>
<proteinExistence type="inferred from homology"/>
<feature type="transmembrane region" description="Helical" evidence="8">
    <location>
        <begin position="165"/>
        <end position="184"/>
    </location>
</feature>
<keyword evidence="5 8" id="KW-1133">Transmembrane helix</keyword>
<accession>A0ABP5DZQ4</accession>
<evidence type="ECO:0000256" key="5">
    <source>
        <dbReference type="ARBA" id="ARBA00022989"/>
    </source>
</evidence>
<feature type="transmembrane region" description="Helical" evidence="8">
    <location>
        <begin position="92"/>
        <end position="110"/>
    </location>
</feature>
<comment type="caution">
    <text evidence="10">The sequence shown here is derived from an EMBL/GenBank/DDBJ whole genome shotgun (WGS) entry which is preliminary data.</text>
</comment>
<reference evidence="11" key="1">
    <citation type="journal article" date="2019" name="Int. J. Syst. Evol. Microbiol.">
        <title>The Global Catalogue of Microorganisms (GCM) 10K type strain sequencing project: providing services to taxonomists for standard genome sequencing and annotation.</title>
        <authorList>
            <consortium name="The Broad Institute Genomics Platform"/>
            <consortium name="The Broad Institute Genome Sequencing Center for Infectious Disease"/>
            <person name="Wu L."/>
            <person name="Ma J."/>
        </authorList>
    </citation>
    <scope>NUCLEOTIDE SEQUENCE [LARGE SCALE GENOMIC DNA]</scope>
    <source>
        <strain evidence="11">JCM 15313</strain>
    </source>
</reference>
<evidence type="ECO:0000256" key="4">
    <source>
        <dbReference type="ARBA" id="ARBA00022692"/>
    </source>
</evidence>
<evidence type="ECO:0000256" key="1">
    <source>
        <dbReference type="ARBA" id="ARBA00004651"/>
    </source>
</evidence>
<feature type="transmembrane region" description="Helical" evidence="8">
    <location>
        <begin position="63"/>
        <end position="80"/>
    </location>
</feature>
<feature type="domain" description="EamA" evidence="9">
    <location>
        <begin position="166"/>
        <end position="296"/>
    </location>
</feature>
<organism evidence="10 11">
    <name type="scientific">Nocardiopsis rhodophaea</name>
    <dbReference type="NCBI Taxonomy" id="280238"/>
    <lineage>
        <taxon>Bacteria</taxon>
        <taxon>Bacillati</taxon>
        <taxon>Actinomycetota</taxon>
        <taxon>Actinomycetes</taxon>
        <taxon>Streptosporangiales</taxon>
        <taxon>Nocardiopsidaceae</taxon>
        <taxon>Nocardiopsis</taxon>
    </lineage>
</organism>
<dbReference type="Pfam" id="PF00892">
    <property type="entry name" value="EamA"/>
    <property type="match status" value="1"/>
</dbReference>
<dbReference type="PANTHER" id="PTHR42920:SF5">
    <property type="entry name" value="EAMA DOMAIN-CONTAINING PROTEIN"/>
    <property type="match status" value="1"/>
</dbReference>
<evidence type="ECO:0000256" key="7">
    <source>
        <dbReference type="SAM" id="MobiDB-lite"/>
    </source>
</evidence>
<evidence type="ECO:0000256" key="8">
    <source>
        <dbReference type="SAM" id="Phobius"/>
    </source>
</evidence>
<feature type="transmembrane region" description="Helical" evidence="8">
    <location>
        <begin position="226"/>
        <end position="244"/>
    </location>
</feature>
<feature type="compositionally biased region" description="Pro residues" evidence="7">
    <location>
        <begin position="321"/>
        <end position="330"/>
    </location>
</feature>
<gene>
    <name evidence="10" type="ORF">GCM10009799_11510</name>
</gene>
<keyword evidence="11" id="KW-1185">Reference proteome</keyword>
<evidence type="ECO:0000313" key="11">
    <source>
        <dbReference type="Proteomes" id="UP001501585"/>
    </source>
</evidence>
<feature type="transmembrane region" description="Helical" evidence="8">
    <location>
        <begin position="143"/>
        <end position="159"/>
    </location>
</feature>
<dbReference type="InterPro" id="IPR037185">
    <property type="entry name" value="EmrE-like"/>
</dbReference>
<keyword evidence="6 8" id="KW-0472">Membrane</keyword>
<protein>
    <submittedName>
        <fullName evidence="10">EamA family transporter</fullName>
    </submittedName>
</protein>
<comment type="similarity">
    <text evidence="2">Belongs to the EamA transporter family.</text>
</comment>
<evidence type="ECO:0000313" key="10">
    <source>
        <dbReference type="EMBL" id="GAA1987588.1"/>
    </source>
</evidence>
<name>A0ABP5DZQ4_9ACTN</name>
<dbReference type="InterPro" id="IPR000620">
    <property type="entry name" value="EamA_dom"/>
</dbReference>
<feature type="transmembrane region" description="Helical" evidence="8">
    <location>
        <begin position="116"/>
        <end position="136"/>
    </location>
</feature>
<keyword evidence="4 8" id="KW-0812">Transmembrane</keyword>
<feature type="transmembrane region" description="Helical" evidence="8">
    <location>
        <begin position="256"/>
        <end position="276"/>
    </location>
</feature>
<feature type="transmembrane region" description="Helical" evidence="8">
    <location>
        <begin position="282"/>
        <end position="299"/>
    </location>
</feature>
<dbReference type="EMBL" id="BAAAPC010000004">
    <property type="protein sequence ID" value="GAA1987588.1"/>
    <property type="molecule type" value="Genomic_DNA"/>
</dbReference>
<keyword evidence="3" id="KW-1003">Cell membrane</keyword>
<evidence type="ECO:0000256" key="3">
    <source>
        <dbReference type="ARBA" id="ARBA00022475"/>
    </source>
</evidence>
<evidence type="ECO:0000259" key="9">
    <source>
        <dbReference type="Pfam" id="PF00892"/>
    </source>
</evidence>
<feature type="transmembrane region" description="Helical" evidence="8">
    <location>
        <begin position="196"/>
        <end position="220"/>
    </location>
</feature>
<evidence type="ECO:0000256" key="6">
    <source>
        <dbReference type="ARBA" id="ARBA00023136"/>
    </source>
</evidence>